<evidence type="ECO:0000313" key="2">
    <source>
        <dbReference type="EMBL" id="HFH27914.1"/>
    </source>
</evidence>
<name>A0A7C3EB51_9SPIR</name>
<gene>
    <name evidence="2" type="ORF">ENS59_00130</name>
</gene>
<keyword evidence="1" id="KW-0812">Transmembrane</keyword>
<comment type="caution">
    <text evidence="2">The sequence shown here is derived from an EMBL/GenBank/DDBJ whole genome shotgun (WGS) entry which is preliminary data.</text>
</comment>
<dbReference type="PROSITE" id="PS51257">
    <property type="entry name" value="PROKAR_LIPOPROTEIN"/>
    <property type="match status" value="1"/>
</dbReference>
<feature type="transmembrane region" description="Helical" evidence="1">
    <location>
        <begin position="12"/>
        <end position="32"/>
    </location>
</feature>
<protein>
    <submittedName>
        <fullName evidence="2">Uncharacterized protein</fullName>
    </submittedName>
</protein>
<evidence type="ECO:0000256" key="1">
    <source>
        <dbReference type="SAM" id="Phobius"/>
    </source>
</evidence>
<reference evidence="2" key="1">
    <citation type="journal article" date="2020" name="mSystems">
        <title>Genome- and Community-Level Interaction Insights into Carbon Utilization and Element Cycling Functions of Hydrothermarchaeota in Hydrothermal Sediment.</title>
        <authorList>
            <person name="Zhou Z."/>
            <person name="Liu Y."/>
            <person name="Xu W."/>
            <person name="Pan J."/>
            <person name="Luo Z.H."/>
            <person name="Li M."/>
        </authorList>
    </citation>
    <scope>NUCLEOTIDE SEQUENCE [LARGE SCALE GENOMIC DNA]</scope>
    <source>
        <strain evidence="2">SpSt-503</strain>
    </source>
</reference>
<keyword evidence="1" id="KW-0472">Membrane</keyword>
<organism evidence="2">
    <name type="scientific">Gracilinema caldarium</name>
    <dbReference type="NCBI Taxonomy" id="215591"/>
    <lineage>
        <taxon>Bacteria</taxon>
        <taxon>Pseudomonadati</taxon>
        <taxon>Spirochaetota</taxon>
        <taxon>Spirochaetia</taxon>
        <taxon>Spirochaetales</taxon>
        <taxon>Breznakiellaceae</taxon>
        <taxon>Gracilinema</taxon>
    </lineage>
</organism>
<keyword evidence="1" id="KW-1133">Transmembrane helix</keyword>
<dbReference type="AlphaFoldDB" id="A0A7C3EB51"/>
<sequence>MKERLLRFFPKFLIYVTVVVFSSCGIENYIYLAPVSPPNQTSQDEIPVILPNGDQPDIFFSGYSIYYKIYTSTTQPPTTVITSSNFKDINETMASDYSKIAPYLSADAVYSINMDAFFSGLNYYPLNIKDGTIVSLLNGTNSFFSLQKTNEFVININSASYPLVRSVPNRPPFVYSSEIAGNDVNLIDSHTSAYALFFIFAFGVDEYGASIFSRPTMLGVLQLPNQQ</sequence>
<accession>A0A7C3EB51</accession>
<proteinExistence type="predicted"/>
<dbReference type="EMBL" id="DSVL01000003">
    <property type="protein sequence ID" value="HFH27914.1"/>
    <property type="molecule type" value="Genomic_DNA"/>
</dbReference>